<protein>
    <submittedName>
        <fullName evidence="1">Uncharacterized protein</fullName>
    </submittedName>
</protein>
<accession>A0A0C3F0U5</accession>
<dbReference type="Proteomes" id="UP000054166">
    <property type="component" value="Unassembled WGS sequence"/>
</dbReference>
<dbReference type="InParanoid" id="A0A0C3F0U5"/>
<reference evidence="2" key="2">
    <citation type="submission" date="2015-01" db="EMBL/GenBank/DDBJ databases">
        <title>Evolutionary Origins and Diversification of the Mycorrhizal Mutualists.</title>
        <authorList>
            <consortium name="DOE Joint Genome Institute"/>
            <consortium name="Mycorrhizal Genomics Consortium"/>
            <person name="Kohler A."/>
            <person name="Kuo A."/>
            <person name="Nagy L.G."/>
            <person name="Floudas D."/>
            <person name="Copeland A."/>
            <person name="Barry K.W."/>
            <person name="Cichocki N."/>
            <person name="Veneault-Fourrey C."/>
            <person name="LaButti K."/>
            <person name="Lindquist E.A."/>
            <person name="Lipzen A."/>
            <person name="Lundell T."/>
            <person name="Morin E."/>
            <person name="Murat C."/>
            <person name="Riley R."/>
            <person name="Ohm R."/>
            <person name="Sun H."/>
            <person name="Tunlid A."/>
            <person name="Henrissat B."/>
            <person name="Grigoriev I.V."/>
            <person name="Hibbett D.S."/>
            <person name="Martin F."/>
        </authorList>
    </citation>
    <scope>NUCLEOTIDE SEQUENCE [LARGE SCALE GENOMIC DNA]</scope>
    <source>
        <strain evidence="2">F 1598</strain>
    </source>
</reference>
<gene>
    <name evidence="1" type="ORF">PILCRDRAFT_720443</name>
</gene>
<dbReference type="AlphaFoldDB" id="A0A0C3F0U5"/>
<keyword evidence="2" id="KW-1185">Reference proteome</keyword>
<evidence type="ECO:0000313" key="2">
    <source>
        <dbReference type="Proteomes" id="UP000054166"/>
    </source>
</evidence>
<sequence>MYAGAFGDNAVDRYAMFLTSLELSAQNHLFHLNLSGFHDISHCGPSSKLWLVFPLDLVSYCLYAPKIIVVCLSHDQLCKYFATFINAELENGPMVPSGFNVSVCWWSLQGVVFSGAVLFLAKTP</sequence>
<reference evidence="1 2" key="1">
    <citation type="submission" date="2014-04" db="EMBL/GenBank/DDBJ databases">
        <authorList>
            <consortium name="DOE Joint Genome Institute"/>
            <person name="Kuo A."/>
            <person name="Tarkka M."/>
            <person name="Buscot F."/>
            <person name="Kohler A."/>
            <person name="Nagy L.G."/>
            <person name="Floudas D."/>
            <person name="Copeland A."/>
            <person name="Barry K.W."/>
            <person name="Cichocki N."/>
            <person name="Veneault-Fourrey C."/>
            <person name="LaButti K."/>
            <person name="Lindquist E.A."/>
            <person name="Lipzen A."/>
            <person name="Lundell T."/>
            <person name="Morin E."/>
            <person name="Murat C."/>
            <person name="Sun H."/>
            <person name="Tunlid A."/>
            <person name="Henrissat B."/>
            <person name="Grigoriev I.V."/>
            <person name="Hibbett D.S."/>
            <person name="Martin F."/>
            <person name="Nordberg H.P."/>
            <person name="Cantor M.N."/>
            <person name="Hua S.X."/>
        </authorList>
    </citation>
    <scope>NUCLEOTIDE SEQUENCE [LARGE SCALE GENOMIC DNA]</scope>
    <source>
        <strain evidence="1 2">F 1598</strain>
    </source>
</reference>
<evidence type="ECO:0000313" key="1">
    <source>
        <dbReference type="EMBL" id="KIM73769.1"/>
    </source>
</evidence>
<name>A0A0C3F0U5_PILCF</name>
<proteinExistence type="predicted"/>
<organism evidence="1 2">
    <name type="scientific">Piloderma croceum (strain F 1598)</name>
    <dbReference type="NCBI Taxonomy" id="765440"/>
    <lineage>
        <taxon>Eukaryota</taxon>
        <taxon>Fungi</taxon>
        <taxon>Dikarya</taxon>
        <taxon>Basidiomycota</taxon>
        <taxon>Agaricomycotina</taxon>
        <taxon>Agaricomycetes</taxon>
        <taxon>Agaricomycetidae</taxon>
        <taxon>Atheliales</taxon>
        <taxon>Atheliaceae</taxon>
        <taxon>Piloderma</taxon>
    </lineage>
</organism>
<dbReference type="HOGENOM" id="CLU_2004794_0_0_1"/>
<dbReference type="EMBL" id="KN833074">
    <property type="protein sequence ID" value="KIM73769.1"/>
    <property type="molecule type" value="Genomic_DNA"/>
</dbReference>